<evidence type="ECO:0000256" key="1">
    <source>
        <dbReference type="SAM" id="MobiDB-lite"/>
    </source>
</evidence>
<dbReference type="AlphaFoldDB" id="A0A6L2KZZ7"/>
<comment type="caution">
    <text evidence="2">The sequence shown here is derived from an EMBL/GenBank/DDBJ whole genome shotgun (WGS) entry which is preliminary data.</text>
</comment>
<protein>
    <submittedName>
        <fullName evidence="2">Uncharacterized protein</fullName>
    </submittedName>
</protein>
<accession>A0A6L2KZZ7</accession>
<organism evidence="2">
    <name type="scientific">Tanacetum cinerariifolium</name>
    <name type="common">Dalmatian daisy</name>
    <name type="synonym">Chrysanthemum cinerariifolium</name>
    <dbReference type="NCBI Taxonomy" id="118510"/>
    <lineage>
        <taxon>Eukaryota</taxon>
        <taxon>Viridiplantae</taxon>
        <taxon>Streptophyta</taxon>
        <taxon>Embryophyta</taxon>
        <taxon>Tracheophyta</taxon>
        <taxon>Spermatophyta</taxon>
        <taxon>Magnoliopsida</taxon>
        <taxon>eudicotyledons</taxon>
        <taxon>Gunneridae</taxon>
        <taxon>Pentapetalae</taxon>
        <taxon>asterids</taxon>
        <taxon>campanulids</taxon>
        <taxon>Asterales</taxon>
        <taxon>Asteraceae</taxon>
        <taxon>Asteroideae</taxon>
        <taxon>Anthemideae</taxon>
        <taxon>Anthemidinae</taxon>
        <taxon>Tanacetum</taxon>
    </lineage>
</organism>
<gene>
    <name evidence="2" type="ORF">Tci_025442</name>
</gene>
<reference evidence="2" key="1">
    <citation type="journal article" date="2019" name="Sci. Rep.">
        <title>Draft genome of Tanacetum cinerariifolium, the natural source of mosquito coil.</title>
        <authorList>
            <person name="Yamashiro T."/>
            <person name="Shiraishi A."/>
            <person name="Satake H."/>
            <person name="Nakayama K."/>
        </authorList>
    </citation>
    <scope>NUCLEOTIDE SEQUENCE</scope>
</reference>
<sequence length="549" mass="62338">MPKVVKRLPVPEETLILPSREVNAGDTVDKSLSGTSVHKDGNGSGLGRVLVNPYPHSCIISKPVSAPIPDGYPISIIHKFFRFTGGFWLSVIEYSLDMNNESSPLKQVAETQHAEEPVAAVDATKSIETFKSTEDLGNHLKPANVKKRVRVSTSIFISSVHSEFTPGNDTLRLIMLDVDLENYNLCEDPQHHANESQTPKCLYFTQPQRVPKGEALIENRGRSYNKDQRKGTNRKRRIMEIYDPDPAGRDTPILVGRGFLYTYGSILNTIERITSTFDRIFHQMFRAAKTSLDTAESDSDDEEDRILTIQMLLTIRDGGGSDASMCCGEAIDEMLKIKLFVAGTNEEIFTSEACANTFNIDKPIYSELCHEFYSTYEFDEVCAADELRTKKIVKFRLCGRAFNWKLMKFPKRLELYNSKENEEEGINVYFQVLRVLYKMITYVLCQTTGYDKMQKNNLWLLSMFEARHQNGALDTTPLKELIDSEGRLIPKAPEPGVSRVAILIPPRASMQDFVPLQGAYNPPGYDQQQYDQYYLQYPPQQQKQPDNDE</sequence>
<name>A0A6L2KZZ7_TANCI</name>
<feature type="compositionally biased region" description="Low complexity" evidence="1">
    <location>
        <begin position="522"/>
        <end position="549"/>
    </location>
</feature>
<dbReference type="EMBL" id="BKCJ010003177">
    <property type="protein sequence ID" value="GEU53464.1"/>
    <property type="molecule type" value="Genomic_DNA"/>
</dbReference>
<proteinExistence type="predicted"/>
<evidence type="ECO:0000313" key="2">
    <source>
        <dbReference type="EMBL" id="GEU53464.1"/>
    </source>
</evidence>
<feature type="region of interest" description="Disordered" evidence="1">
    <location>
        <begin position="521"/>
        <end position="549"/>
    </location>
</feature>